<evidence type="ECO:0000259" key="1">
    <source>
        <dbReference type="SMART" id="SM00382"/>
    </source>
</evidence>
<gene>
    <name evidence="2" type="ORF">DI563_02390</name>
</gene>
<evidence type="ECO:0000313" key="3">
    <source>
        <dbReference type="Proteomes" id="UP000249135"/>
    </source>
</evidence>
<dbReference type="PANTHER" id="PTHR43581">
    <property type="entry name" value="ATP/GTP PHOSPHATASE"/>
    <property type="match status" value="1"/>
</dbReference>
<dbReference type="GO" id="GO:0016887">
    <property type="term" value="F:ATP hydrolysis activity"/>
    <property type="evidence" value="ECO:0007669"/>
    <property type="project" value="InterPro"/>
</dbReference>
<evidence type="ECO:0000313" key="2">
    <source>
        <dbReference type="EMBL" id="PZQ77824.1"/>
    </source>
</evidence>
<protein>
    <recommendedName>
        <fullName evidence="1">AAA+ ATPase domain-containing protein</fullName>
    </recommendedName>
</protein>
<dbReference type="AlphaFoldDB" id="A0A2W5QLK6"/>
<name>A0A2W5QLK6_VARPD</name>
<dbReference type="InterPro" id="IPR003959">
    <property type="entry name" value="ATPase_AAA_core"/>
</dbReference>
<dbReference type="SUPFAM" id="SSF52540">
    <property type="entry name" value="P-loop containing nucleoside triphosphate hydrolases"/>
    <property type="match status" value="1"/>
</dbReference>
<proteinExistence type="predicted"/>
<dbReference type="Pfam" id="PF13304">
    <property type="entry name" value="AAA_21"/>
    <property type="match status" value="1"/>
</dbReference>
<dbReference type="PANTHER" id="PTHR43581:SF2">
    <property type="entry name" value="EXCINUCLEASE ATPASE SUBUNIT"/>
    <property type="match status" value="1"/>
</dbReference>
<dbReference type="InterPro" id="IPR003593">
    <property type="entry name" value="AAA+_ATPase"/>
</dbReference>
<dbReference type="EMBL" id="QFPP01000009">
    <property type="protein sequence ID" value="PZQ77824.1"/>
    <property type="molecule type" value="Genomic_DNA"/>
</dbReference>
<dbReference type="Proteomes" id="UP000249135">
    <property type="component" value="Unassembled WGS sequence"/>
</dbReference>
<reference evidence="2 3" key="1">
    <citation type="submission" date="2017-08" db="EMBL/GenBank/DDBJ databases">
        <title>Infants hospitalized years apart are colonized by the same room-sourced microbial strains.</title>
        <authorList>
            <person name="Brooks B."/>
            <person name="Olm M.R."/>
            <person name="Firek B.A."/>
            <person name="Baker R."/>
            <person name="Thomas B.C."/>
            <person name="Morowitz M.J."/>
            <person name="Banfield J.F."/>
        </authorList>
    </citation>
    <scope>NUCLEOTIDE SEQUENCE [LARGE SCALE GENOMIC DNA]</scope>
    <source>
        <strain evidence="2">S2_005_003_R2_41</strain>
    </source>
</reference>
<dbReference type="SMART" id="SM00382">
    <property type="entry name" value="AAA"/>
    <property type="match status" value="1"/>
</dbReference>
<accession>A0A2W5QLK6</accession>
<feature type="domain" description="AAA+ ATPase" evidence="1">
    <location>
        <begin position="190"/>
        <end position="449"/>
    </location>
</feature>
<dbReference type="Gene3D" id="3.40.50.300">
    <property type="entry name" value="P-loop containing nucleotide triphosphate hydrolases"/>
    <property type="match status" value="1"/>
</dbReference>
<dbReference type="InterPro" id="IPR027417">
    <property type="entry name" value="P-loop_NTPase"/>
</dbReference>
<comment type="caution">
    <text evidence="2">The sequence shown here is derived from an EMBL/GenBank/DDBJ whole genome shotgun (WGS) entry which is preliminary data.</text>
</comment>
<dbReference type="InterPro" id="IPR051396">
    <property type="entry name" value="Bact_Antivir_Def_Nuclease"/>
</dbReference>
<organism evidence="2 3">
    <name type="scientific">Variovorax paradoxus</name>
    <dbReference type="NCBI Taxonomy" id="34073"/>
    <lineage>
        <taxon>Bacteria</taxon>
        <taxon>Pseudomonadati</taxon>
        <taxon>Pseudomonadota</taxon>
        <taxon>Betaproteobacteria</taxon>
        <taxon>Burkholderiales</taxon>
        <taxon>Comamonadaceae</taxon>
        <taxon>Variovorax</taxon>
    </lineage>
</organism>
<sequence length="522" mass="57650">MPLFFTVLPNGRRVPAGARSRAFLLIDNWDDWFTYNTMYSLIVYDAHGEEFHAGGVKIGQFQMQDGQRRPSIPDEFDDLGEEFFSLGQDDSYYEKLNELGPELRDQILRGLRDVAIDQERFGRALDEKVTGVSLLRSVPKKTVETQYSRLARGGARLSRYEFTYTAPKAGRSKAKPVTLSFVVEPASMPPTNIHVLIGRNGVGKTHLLNHMSRSLADKRADAAEVGSFTVVSEDSEDDDGDLFANLVSVTFSAFDPFEPLPNRRDKSEGMPCAYIGLKRSGTSQDGKPLAPKSPERLSIEFGGSVLLCSNGARLVRWRRALETLEADPIFRTADVASLAEEGIEDDELKAKAKKLFAGLSSGHKIVLLTITKLVETVEERTLVLLDEPEAHLHPPLLSAFVRALSDLLVNRNGVAIIATHSPVVLQEVPRSCAWKIQRSGRSVEAERPEGETFGENVGVLTREVFGLEVTDAGFHQLLRAAVADDDDFRAVLRKFDSELGGEARALVRALIANRGQRGGDIE</sequence>
<dbReference type="GO" id="GO:0005524">
    <property type="term" value="F:ATP binding"/>
    <property type="evidence" value="ECO:0007669"/>
    <property type="project" value="InterPro"/>
</dbReference>